<keyword evidence="2" id="KW-1185">Reference proteome</keyword>
<name>A0A4R0R9B7_9APHY</name>
<organism evidence="1 2">
    <name type="scientific">Steccherinum ochraceum</name>
    <dbReference type="NCBI Taxonomy" id="92696"/>
    <lineage>
        <taxon>Eukaryota</taxon>
        <taxon>Fungi</taxon>
        <taxon>Dikarya</taxon>
        <taxon>Basidiomycota</taxon>
        <taxon>Agaricomycotina</taxon>
        <taxon>Agaricomycetes</taxon>
        <taxon>Polyporales</taxon>
        <taxon>Steccherinaceae</taxon>
        <taxon>Steccherinum</taxon>
    </lineage>
</organism>
<accession>A0A4R0R9B7</accession>
<dbReference type="AlphaFoldDB" id="A0A4R0R9B7"/>
<dbReference type="EMBL" id="RWJN01000238">
    <property type="protein sequence ID" value="TCD64400.1"/>
    <property type="molecule type" value="Genomic_DNA"/>
</dbReference>
<gene>
    <name evidence="1" type="ORF">EIP91_004116</name>
</gene>
<dbReference type="Proteomes" id="UP000292702">
    <property type="component" value="Unassembled WGS sequence"/>
</dbReference>
<sequence>MRDPSPPRSSAKLSRSMLPLGFPRRLLHFLRKVTLNLSALLLVPQARWQYISAWLYEGVDQELLLAAIANKPLRSWLVEQYLLAVCPPTNMFHATIFSWRSYINNAVLVYGAYLYYCRTRELVAILLTSDLDLKRLRRAKQQVARAIFSDLPSSVRAPDDLFKFSFSRPRELVLSLSAVERMLRAPLFQSLHPALMERLMLGDDILKVDGYRIRFVVDVVLPSRRALEVKLFPWFVRFRNLSANTWLFNNYFDPRSVWNVDMVHAGGWKAIKPEILSKAMERRAVKVLIVTPGPNLPYFKSRRLSVFMRVAVRGVEYTTKLLKTYVFRSATAYRPSYAQNTLLNLLHVDAPFRRLHPTSSHVTAFLAQEFRPLKVAFIEDVSALYADVTLDPRRKGLQEKMYRMDGEDEEGERAGFGFEIAHLGMEALALRCGLLTRWEVVLVPKAS</sequence>
<reference evidence="1 2" key="1">
    <citation type="submission" date="2018-11" db="EMBL/GenBank/DDBJ databases">
        <title>Genome assembly of Steccherinum ochraceum LE-BIN_3174, the white-rot fungus of the Steccherinaceae family (The Residual Polyporoid clade, Polyporales, Basidiomycota).</title>
        <authorList>
            <person name="Fedorova T.V."/>
            <person name="Glazunova O.A."/>
            <person name="Landesman E.O."/>
            <person name="Moiseenko K.V."/>
            <person name="Psurtseva N.V."/>
            <person name="Savinova O.S."/>
            <person name="Shakhova N.V."/>
            <person name="Tyazhelova T.V."/>
            <person name="Vasina D.V."/>
        </authorList>
    </citation>
    <scope>NUCLEOTIDE SEQUENCE [LARGE SCALE GENOMIC DNA]</scope>
    <source>
        <strain evidence="1 2">LE-BIN_3174</strain>
    </source>
</reference>
<proteinExistence type="predicted"/>
<evidence type="ECO:0000313" key="1">
    <source>
        <dbReference type="EMBL" id="TCD64400.1"/>
    </source>
</evidence>
<evidence type="ECO:0000313" key="2">
    <source>
        <dbReference type="Proteomes" id="UP000292702"/>
    </source>
</evidence>
<protein>
    <submittedName>
        <fullName evidence="1">Uncharacterized protein</fullName>
    </submittedName>
</protein>
<comment type="caution">
    <text evidence="1">The sequence shown here is derived from an EMBL/GenBank/DDBJ whole genome shotgun (WGS) entry which is preliminary data.</text>
</comment>